<gene>
    <name evidence="2" type="ORF">SDC9_75083</name>
</gene>
<organism evidence="2">
    <name type="scientific">bioreactor metagenome</name>
    <dbReference type="NCBI Taxonomy" id="1076179"/>
    <lineage>
        <taxon>unclassified sequences</taxon>
        <taxon>metagenomes</taxon>
        <taxon>ecological metagenomes</taxon>
    </lineage>
</organism>
<protein>
    <recommendedName>
        <fullName evidence="3">DUF4203 domain-containing protein</fullName>
    </recommendedName>
</protein>
<feature type="transmembrane region" description="Helical" evidence="1">
    <location>
        <begin position="40"/>
        <end position="63"/>
    </location>
</feature>
<feature type="transmembrane region" description="Helical" evidence="1">
    <location>
        <begin position="83"/>
        <end position="103"/>
    </location>
</feature>
<sequence>MQSDGSTIGAAVMFIGLLTGFFLCFYGYVAKRLLVSIRSVFAGSLVFLALVLLVFHQQSLLVGLSSASPLSELWNIIFTTQDYMGVLVNLLSFCFGGLLLFYLSRRKAALPRLVVASFTGLSMGLVIFLLILGFLPLQTSFVMFLVLQVIILAYSLIRFDSYMALESAVAGSLIVSCLLSQFWYLQFWLFFTMWAILAFLGILNQLHRLGRPKPDKEQENG</sequence>
<proteinExistence type="predicted"/>
<reference evidence="2" key="1">
    <citation type="submission" date="2019-08" db="EMBL/GenBank/DDBJ databases">
        <authorList>
            <person name="Kucharzyk K."/>
            <person name="Murdoch R.W."/>
            <person name="Higgins S."/>
            <person name="Loffler F."/>
        </authorList>
    </citation>
    <scope>NUCLEOTIDE SEQUENCE</scope>
</reference>
<accession>A0A644YJT4</accession>
<feature type="transmembrane region" description="Helical" evidence="1">
    <location>
        <begin position="141"/>
        <end position="157"/>
    </location>
</feature>
<feature type="transmembrane region" description="Helical" evidence="1">
    <location>
        <begin position="115"/>
        <end position="135"/>
    </location>
</feature>
<feature type="transmembrane region" description="Helical" evidence="1">
    <location>
        <begin position="164"/>
        <end position="182"/>
    </location>
</feature>
<feature type="transmembrane region" description="Helical" evidence="1">
    <location>
        <begin position="188"/>
        <end position="206"/>
    </location>
</feature>
<keyword evidence="1" id="KW-1133">Transmembrane helix</keyword>
<feature type="transmembrane region" description="Helical" evidence="1">
    <location>
        <begin position="6"/>
        <end position="28"/>
    </location>
</feature>
<evidence type="ECO:0008006" key="3">
    <source>
        <dbReference type="Google" id="ProtNLM"/>
    </source>
</evidence>
<keyword evidence="1" id="KW-0812">Transmembrane</keyword>
<name>A0A644YJT4_9ZZZZ</name>
<evidence type="ECO:0000256" key="1">
    <source>
        <dbReference type="SAM" id="Phobius"/>
    </source>
</evidence>
<dbReference type="AlphaFoldDB" id="A0A644YJT4"/>
<evidence type="ECO:0000313" key="2">
    <source>
        <dbReference type="EMBL" id="MPM28557.1"/>
    </source>
</evidence>
<comment type="caution">
    <text evidence="2">The sequence shown here is derived from an EMBL/GenBank/DDBJ whole genome shotgun (WGS) entry which is preliminary data.</text>
</comment>
<dbReference type="EMBL" id="VSSQ01005286">
    <property type="protein sequence ID" value="MPM28557.1"/>
    <property type="molecule type" value="Genomic_DNA"/>
</dbReference>
<keyword evidence="1" id="KW-0472">Membrane</keyword>